<evidence type="ECO:0000256" key="6">
    <source>
        <dbReference type="ARBA" id="ARBA00022750"/>
    </source>
</evidence>
<evidence type="ECO:0000313" key="17">
    <source>
        <dbReference type="EMBL" id="PKU71605.1"/>
    </source>
</evidence>
<dbReference type="FunFam" id="2.40.70.10:FF:000044">
    <property type="entry name" value="Lysosomal aspartic protease"/>
    <property type="match status" value="1"/>
</dbReference>
<keyword evidence="6 14" id="KW-0064">Aspartyl protease</keyword>
<dbReference type="PANTHER" id="PTHR47966:SF28">
    <property type="entry name" value="OS01G0290000 PROTEIN"/>
    <property type="match status" value="1"/>
</dbReference>
<comment type="subcellular location">
    <subcellularLocation>
        <location evidence="1">Vacuole</location>
    </subcellularLocation>
</comment>
<keyword evidence="8" id="KW-0865">Zymogen</keyword>
<reference evidence="17 18" key="1">
    <citation type="journal article" date="2016" name="Sci. Rep.">
        <title>The Dendrobium catenatum Lindl. genome sequence provides insights into polysaccharide synthase, floral development and adaptive evolution.</title>
        <authorList>
            <person name="Zhang G.Q."/>
            <person name="Xu Q."/>
            <person name="Bian C."/>
            <person name="Tsai W.C."/>
            <person name="Yeh C.M."/>
            <person name="Liu K.W."/>
            <person name="Yoshida K."/>
            <person name="Zhang L.S."/>
            <person name="Chang S.B."/>
            <person name="Chen F."/>
            <person name="Shi Y."/>
            <person name="Su Y.Y."/>
            <person name="Zhang Y.Q."/>
            <person name="Chen L.J."/>
            <person name="Yin Y."/>
            <person name="Lin M."/>
            <person name="Huang H."/>
            <person name="Deng H."/>
            <person name="Wang Z.W."/>
            <person name="Zhu S.L."/>
            <person name="Zhao X."/>
            <person name="Deng C."/>
            <person name="Niu S.C."/>
            <person name="Huang J."/>
            <person name="Wang M."/>
            <person name="Liu G.H."/>
            <person name="Yang H.J."/>
            <person name="Xiao X.J."/>
            <person name="Hsiao Y.Y."/>
            <person name="Wu W.L."/>
            <person name="Chen Y.Y."/>
            <person name="Mitsuda N."/>
            <person name="Ohme-Takagi M."/>
            <person name="Luo Y.B."/>
            <person name="Van de Peer Y."/>
            <person name="Liu Z.J."/>
        </authorList>
    </citation>
    <scope>NUCLEOTIDE SEQUENCE [LARGE SCALE GENOMIC DNA]</scope>
    <source>
        <tissue evidence="17">The whole plant</tissue>
    </source>
</reference>
<evidence type="ECO:0000256" key="8">
    <source>
        <dbReference type="ARBA" id="ARBA00023145"/>
    </source>
</evidence>
<evidence type="ECO:0000313" key="18">
    <source>
        <dbReference type="Proteomes" id="UP000233837"/>
    </source>
</evidence>
<dbReference type="OrthoDB" id="771136at2759"/>
<organism evidence="17 18">
    <name type="scientific">Dendrobium catenatum</name>
    <dbReference type="NCBI Taxonomy" id="906689"/>
    <lineage>
        <taxon>Eukaryota</taxon>
        <taxon>Viridiplantae</taxon>
        <taxon>Streptophyta</taxon>
        <taxon>Embryophyta</taxon>
        <taxon>Tracheophyta</taxon>
        <taxon>Spermatophyta</taxon>
        <taxon>Magnoliopsida</taxon>
        <taxon>Liliopsida</taxon>
        <taxon>Asparagales</taxon>
        <taxon>Orchidaceae</taxon>
        <taxon>Epidendroideae</taxon>
        <taxon>Malaxideae</taxon>
        <taxon>Dendrobiinae</taxon>
        <taxon>Dendrobium</taxon>
    </lineage>
</organism>
<dbReference type="GO" id="GO:0004190">
    <property type="term" value="F:aspartic-type endopeptidase activity"/>
    <property type="evidence" value="ECO:0007669"/>
    <property type="project" value="UniProtKB-KW"/>
</dbReference>
<feature type="disulfide bond" evidence="13">
    <location>
        <begin position="130"/>
        <end position="136"/>
    </location>
</feature>
<accession>A0A2I0W7G8</accession>
<dbReference type="FunFam" id="2.40.70.10:FF:000115">
    <property type="entry name" value="Lysosomal aspartic protease"/>
    <property type="match status" value="1"/>
</dbReference>
<evidence type="ECO:0000256" key="13">
    <source>
        <dbReference type="PIRSR" id="PIRSR601461-2"/>
    </source>
</evidence>
<name>A0A2I0W7G8_9ASPA</name>
<dbReference type="InterPro" id="IPR001461">
    <property type="entry name" value="Aspartic_peptidase_A1"/>
</dbReference>
<evidence type="ECO:0000256" key="5">
    <source>
        <dbReference type="ARBA" id="ARBA00022729"/>
    </source>
</evidence>
<reference evidence="17 18" key="2">
    <citation type="journal article" date="2017" name="Nature">
        <title>The Apostasia genome and the evolution of orchids.</title>
        <authorList>
            <person name="Zhang G.Q."/>
            <person name="Liu K.W."/>
            <person name="Li Z."/>
            <person name="Lohaus R."/>
            <person name="Hsiao Y.Y."/>
            <person name="Niu S.C."/>
            <person name="Wang J.Y."/>
            <person name="Lin Y.C."/>
            <person name="Xu Q."/>
            <person name="Chen L.J."/>
            <person name="Yoshida K."/>
            <person name="Fujiwara S."/>
            <person name="Wang Z.W."/>
            <person name="Zhang Y.Q."/>
            <person name="Mitsuda N."/>
            <person name="Wang M."/>
            <person name="Liu G.H."/>
            <person name="Pecoraro L."/>
            <person name="Huang H.X."/>
            <person name="Xiao X.J."/>
            <person name="Lin M."/>
            <person name="Wu X.Y."/>
            <person name="Wu W.L."/>
            <person name="Chen Y.Y."/>
            <person name="Chang S.B."/>
            <person name="Sakamoto S."/>
            <person name="Ohme-Takagi M."/>
            <person name="Yagi M."/>
            <person name="Zeng S.J."/>
            <person name="Shen C.Y."/>
            <person name="Yeh C.M."/>
            <person name="Luo Y.B."/>
            <person name="Tsai W.C."/>
            <person name="Van de Peer Y."/>
            <person name="Liu Z.J."/>
        </authorList>
    </citation>
    <scope>NUCLEOTIDE SEQUENCE [LARGE SCALE GENOMIC DNA]</scope>
    <source>
        <tissue evidence="17">The whole plant</tissue>
    </source>
</reference>
<dbReference type="InterPro" id="IPR011001">
    <property type="entry name" value="Saposin-like"/>
</dbReference>
<dbReference type="PROSITE" id="PS51767">
    <property type="entry name" value="PEPTIDASE_A1"/>
    <property type="match status" value="1"/>
</dbReference>
<dbReference type="PRINTS" id="PR00792">
    <property type="entry name" value="PEPSIN"/>
</dbReference>
<dbReference type="GO" id="GO:0006508">
    <property type="term" value="P:proteolysis"/>
    <property type="evidence" value="ECO:0007669"/>
    <property type="project" value="UniProtKB-KW"/>
</dbReference>
<evidence type="ECO:0000256" key="3">
    <source>
        <dbReference type="ARBA" id="ARBA00022554"/>
    </source>
</evidence>
<evidence type="ECO:0000256" key="12">
    <source>
        <dbReference type="PIRSR" id="PIRSR601461-1"/>
    </source>
</evidence>
<evidence type="ECO:0000256" key="14">
    <source>
        <dbReference type="RuleBase" id="RU000454"/>
    </source>
</evidence>
<comment type="function">
    <text evidence="11">Involved in the breakdown of propeptides of storage proteins in protein-storage vacuoles.</text>
</comment>
<dbReference type="CDD" id="cd06098">
    <property type="entry name" value="phytepsin"/>
    <property type="match status" value="1"/>
</dbReference>
<dbReference type="GO" id="GO:0005773">
    <property type="term" value="C:vacuole"/>
    <property type="evidence" value="ECO:0007669"/>
    <property type="project" value="UniProtKB-SubCell"/>
</dbReference>
<dbReference type="InterPro" id="IPR008139">
    <property type="entry name" value="SaposinB_dom"/>
</dbReference>
<dbReference type="Pfam" id="PF05184">
    <property type="entry name" value="SapB_1"/>
    <property type="match status" value="1"/>
</dbReference>
<dbReference type="AlphaFoldDB" id="A0A2I0W7G8"/>
<evidence type="ECO:0000256" key="10">
    <source>
        <dbReference type="ARBA" id="ARBA00023180"/>
    </source>
</evidence>
<feature type="domain" description="Saposin B-type" evidence="15">
    <location>
        <begin position="329"/>
        <end position="369"/>
    </location>
</feature>
<dbReference type="STRING" id="906689.A0A2I0W7G8"/>
<dbReference type="Pfam" id="PF03489">
    <property type="entry name" value="SapB_2"/>
    <property type="match status" value="1"/>
</dbReference>
<feature type="domain" description="Peptidase A1" evidence="16">
    <location>
        <begin position="99"/>
        <end position="520"/>
    </location>
</feature>
<keyword evidence="7 14" id="KW-0378">Hydrolase</keyword>
<evidence type="ECO:0000259" key="16">
    <source>
        <dbReference type="PROSITE" id="PS51767"/>
    </source>
</evidence>
<feature type="domain" description="Saposin B-type" evidence="15">
    <location>
        <begin position="393"/>
        <end position="483"/>
    </location>
</feature>
<keyword evidence="4 14" id="KW-0645">Protease</keyword>
<evidence type="ECO:0000256" key="9">
    <source>
        <dbReference type="ARBA" id="ARBA00023157"/>
    </source>
</evidence>
<evidence type="ECO:0000256" key="2">
    <source>
        <dbReference type="ARBA" id="ARBA00007447"/>
    </source>
</evidence>
<dbReference type="Pfam" id="PF00026">
    <property type="entry name" value="Asp"/>
    <property type="match status" value="1"/>
</dbReference>
<keyword evidence="18" id="KW-1185">Reference proteome</keyword>
<evidence type="ECO:0000256" key="7">
    <source>
        <dbReference type="ARBA" id="ARBA00022801"/>
    </source>
</evidence>
<keyword evidence="10" id="KW-0325">Glycoprotein</keyword>
<dbReference type="Gene3D" id="2.40.70.10">
    <property type="entry name" value="Acid Proteases"/>
    <property type="match status" value="2"/>
</dbReference>
<evidence type="ECO:0000256" key="11">
    <source>
        <dbReference type="ARBA" id="ARBA00055997"/>
    </source>
</evidence>
<evidence type="ECO:0000259" key="15">
    <source>
        <dbReference type="PROSITE" id="PS50015"/>
    </source>
</evidence>
<gene>
    <name evidence="17" type="primary">RAP</name>
    <name evidence="17" type="ORF">MA16_Dca004447</name>
</gene>
<feature type="active site" evidence="12">
    <location>
        <position position="117"/>
    </location>
</feature>
<dbReference type="InterPro" id="IPR008138">
    <property type="entry name" value="SapB_2"/>
</dbReference>
<dbReference type="SUPFAM" id="SSF47862">
    <property type="entry name" value="Saposin"/>
    <property type="match status" value="1"/>
</dbReference>
<dbReference type="EMBL" id="KZ502877">
    <property type="protein sequence ID" value="PKU71605.1"/>
    <property type="molecule type" value="Genomic_DNA"/>
</dbReference>
<dbReference type="FunFam" id="1.10.225.10:FF:000001">
    <property type="entry name" value="Aspartic proteinase A1"/>
    <property type="match status" value="1"/>
</dbReference>
<dbReference type="InterPro" id="IPR021109">
    <property type="entry name" value="Peptidase_aspartic_dom_sf"/>
</dbReference>
<dbReference type="InterPro" id="IPR033121">
    <property type="entry name" value="PEPTIDASE_A1"/>
</dbReference>
<dbReference type="PROSITE" id="PS50015">
    <property type="entry name" value="SAP_B"/>
    <property type="match status" value="2"/>
</dbReference>
<dbReference type="PANTHER" id="PTHR47966">
    <property type="entry name" value="BETA-SITE APP-CLEAVING ENZYME, ISOFORM A-RELATED"/>
    <property type="match status" value="1"/>
</dbReference>
<sequence>MPSTQSLHKCQDSFGKMRQKRLLICIWLWTLLNFSFINASSNGLLRVGLRKKQFDIDRLHTAKFVKKEYLYLQNQGLDFLTDDSKTDVVSLKNYLDAQYYGVIGVGTPPQNFTVIFDTGSSNLWVPSSKCYFSIPCYFHSRYHSKLSSSYIENGKSCKITYGSGSISGFFSQDHVQVGDLVVEKQVFIEVIREGSLTFLLAKFDGILGLGFQEISEGGYPPVWNTMAEQGLLKKKVFSFWLNRNPNDTTGGELIFGGYDRKHFTGDHVYVPVSRKGYWQFEMGDFLIGGKSTGYCAERCDAIVDSGTSLLAGPTTVIAQINHAIGAEGIVSIECKEIVEQYGKMILELLNAQTRPEKVCSQIGLCVFDGTSSTSAGIKSVVDEQNMDSSSRNADLFCTACEMAVVWIKNQLRQNQTEELILNYANELCGRLPSPMGESAVDCQQLASMPNVSFTIAGKSFILTPEQYVLKVEQADTSICISGFTAFDIPPPRGPLWILGDVFMGAYHTVFDFKHTKIGFAKSV</sequence>
<feature type="active site" evidence="12">
    <location>
        <position position="304"/>
    </location>
</feature>
<dbReference type="InterPro" id="IPR033869">
    <property type="entry name" value="Phytepsin"/>
</dbReference>
<proteinExistence type="inferred from homology"/>
<evidence type="ECO:0000256" key="1">
    <source>
        <dbReference type="ARBA" id="ARBA00004116"/>
    </source>
</evidence>
<keyword evidence="9 13" id="KW-1015">Disulfide bond</keyword>
<dbReference type="PROSITE" id="PS00141">
    <property type="entry name" value="ASP_PROTEASE"/>
    <property type="match status" value="2"/>
</dbReference>
<keyword evidence="5" id="KW-0732">Signal</keyword>
<dbReference type="InterPro" id="IPR001969">
    <property type="entry name" value="Aspartic_peptidase_AS"/>
</dbReference>
<comment type="similarity">
    <text evidence="2 14">Belongs to the peptidase A1 family.</text>
</comment>
<protein>
    <submittedName>
        <fullName evidence="17">Aspartic proteinase</fullName>
    </submittedName>
</protein>
<dbReference type="Proteomes" id="UP000233837">
    <property type="component" value="Unassembled WGS sequence"/>
</dbReference>
<dbReference type="Gene3D" id="1.10.225.10">
    <property type="entry name" value="Saposin-like"/>
    <property type="match status" value="1"/>
</dbReference>
<keyword evidence="3" id="KW-0926">Vacuole</keyword>
<dbReference type="GO" id="GO:0006629">
    <property type="term" value="P:lipid metabolic process"/>
    <property type="evidence" value="ECO:0007669"/>
    <property type="project" value="InterPro"/>
</dbReference>
<dbReference type="InterPro" id="IPR007856">
    <property type="entry name" value="SapB_1"/>
</dbReference>
<evidence type="ECO:0000256" key="4">
    <source>
        <dbReference type="ARBA" id="ARBA00022670"/>
    </source>
</evidence>
<dbReference type="SUPFAM" id="SSF50630">
    <property type="entry name" value="Acid proteases"/>
    <property type="match status" value="1"/>
</dbReference>